<dbReference type="KEGG" id="hmn:HM131_07725"/>
<gene>
    <name evidence="1" type="ORF">HM131_07725</name>
</gene>
<dbReference type="RefSeq" id="WP_085029216.1">
    <property type="nucleotide sequence ID" value="NZ_CP020772.1"/>
</dbReference>
<protein>
    <submittedName>
        <fullName evidence="1">16S rRNA (Cytosine(1402)-N(4))-methyltransferase</fullName>
    </submittedName>
</protein>
<dbReference type="STRING" id="402384.HM131_07725"/>
<dbReference type="Gene3D" id="3.40.50.150">
    <property type="entry name" value="Vaccinia Virus protein VP39"/>
    <property type="match status" value="1"/>
</dbReference>
<dbReference type="InterPro" id="IPR010719">
    <property type="entry name" value="MnmM_MeTrfase"/>
</dbReference>
<organism evidence="1 2">
    <name type="scientific">Halobacillus mangrovi</name>
    <dbReference type="NCBI Taxonomy" id="402384"/>
    <lineage>
        <taxon>Bacteria</taxon>
        <taxon>Bacillati</taxon>
        <taxon>Bacillota</taxon>
        <taxon>Bacilli</taxon>
        <taxon>Bacillales</taxon>
        <taxon>Bacillaceae</taxon>
        <taxon>Halobacillus</taxon>
    </lineage>
</organism>
<evidence type="ECO:0000313" key="1">
    <source>
        <dbReference type="EMBL" id="ARI76739.1"/>
    </source>
</evidence>
<evidence type="ECO:0000313" key="2">
    <source>
        <dbReference type="Proteomes" id="UP000192527"/>
    </source>
</evidence>
<keyword evidence="2" id="KW-1185">Reference proteome</keyword>
<dbReference type="GO" id="GO:0008168">
    <property type="term" value="F:methyltransferase activity"/>
    <property type="evidence" value="ECO:0007669"/>
    <property type="project" value="UniProtKB-KW"/>
</dbReference>
<dbReference type="GO" id="GO:0032259">
    <property type="term" value="P:methylation"/>
    <property type="evidence" value="ECO:0007669"/>
    <property type="project" value="UniProtKB-KW"/>
</dbReference>
<keyword evidence="1" id="KW-0808">Transferase</keyword>
<dbReference type="Pfam" id="PF06962">
    <property type="entry name" value="rRNA_methylase"/>
    <property type="match status" value="1"/>
</dbReference>
<sequence>MTLQRILDYSHTLMEQTLKKGDIAVDGTCGNGHDTLFLAKLVGEEGHVHGFDVQQKAIQNTIRRLEANSVEHRVSLYHESHSHIKESIPSEHQSNIQAAIFNLGYLPGSDKQVVTTPTETISSVENLLTMMKKGGLIVLVVYHGHSGGDVEREAVVKFVTSLDQKAYSVLQYGFINQRNNPPFILAIEKQ</sequence>
<dbReference type="OrthoDB" id="9792989at2"/>
<name>A0A1W5ZTW8_9BACI</name>
<dbReference type="PANTHER" id="PTHR35276:SF1">
    <property type="entry name" value="TRNA (MNM(5)S(2)U34)-METHYLTRANSFERASE, CHLOROPLASTIC"/>
    <property type="match status" value="1"/>
</dbReference>
<dbReference type="Proteomes" id="UP000192527">
    <property type="component" value="Chromosome"/>
</dbReference>
<keyword evidence="1" id="KW-0489">Methyltransferase</keyword>
<reference evidence="1 2" key="1">
    <citation type="submission" date="2017-04" db="EMBL/GenBank/DDBJ databases">
        <title>The whole genome sequencing and assembly of Halobacillus mangrovi strain.</title>
        <authorList>
            <person name="Lee S.-J."/>
            <person name="Park M.-K."/>
            <person name="Kim J.-Y."/>
            <person name="Lee Y.-J."/>
            <person name="Yi H."/>
            <person name="Bahn Y.-S."/>
            <person name="Kim J.F."/>
            <person name="Lee D.-W."/>
        </authorList>
    </citation>
    <scope>NUCLEOTIDE SEQUENCE [LARGE SCALE GENOMIC DNA]</scope>
    <source>
        <strain evidence="1 2">KTB 131</strain>
    </source>
</reference>
<accession>A0A1W5ZTW8</accession>
<dbReference type="AlphaFoldDB" id="A0A1W5ZTW8"/>
<dbReference type="InterPro" id="IPR029063">
    <property type="entry name" value="SAM-dependent_MTases_sf"/>
</dbReference>
<proteinExistence type="predicted"/>
<dbReference type="EMBL" id="CP020772">
    <property type="protein sequence ID" value="ARI76739.1"/>
    <property type="molecule type" value="Genomic_DNA"/>
</dbReference>
<dbReference type="SUPFAM" id="SSF53335">
    <property type="entry name" value="S-adenosyl-L-methionine-dependent methyltransferases"/>
    <property type="match status" value="1"/>
</dbReference>
<dbReference type="PANTHER" id="PTHR35276">
    <property type="entry name" value="S-ADENOSYL-L-METHIONINE-DEPENDENT METHYLTRANSFERASES SUPERFAMILY PROTEIN"/>
    <property type="match status" value="1"/>
</dbReference>
<dbReference type="CDD" id="cd02440">
    <property type="entry name" value="AdoMet_MTases"/>
    <property type="match status" value="1"/>
</dbReference>